<sequence length="596" mass="65608">MESVAILGVVGNAIQLVDFTTKLVSKSRSLQHSGSLVEQGDLLTVSKDLSQLSASLKRDLELAPAGNTENDIATRSICEKCFDIGLEIEIALADTNKKSSYGKWKSFRHALKAIWGAEKLADMQGRLTMFSQQLQQRTQMKTHEAVTDMHVDVIRALNDATISSTKEHEATRSDIQSLQNEAERQAHQLREEINTLRSDLEKRIAESVVKSEQLSKTEQNRLHQFTNATYKLWAAKEVMLANISSTIDGLREVTRSKSAVLSKAGDFKLHAYPSYLRRGDQTAMSTGTSTQKIAGSQTGPRIPVDDSPAATPCPLCNHIAVGNVQGLAACLVAGADVNAQCRHVDHDMRASTPRSITPLIAALCKEVERVEIIEVLLKHGADPSGCDSNGLSAYHYALRTEDPDTVRIVVGALSEAQRDTVSSPSSRSNTSLRRQEPTKVSIAWDTVLAFISGDGSEPHKLAFQVSSLLHAGCLHLAVIFGHVEAADIFMSLGLSPYLRYSFHAPALAIALRNGYGEIASRMSKSRPKVPRDEVWYKEIFDESYGPDYSFIDFIEAILNVIPLEEGLHHAIRLKSYGWAQRIINALIPELIPEFDR</sequence>
<keyword evidence="3" id="KW-0175">Coiled coil</keyword>
<feature type="region of interest" description="Disordered" evidence="4">
    <location>
        <begin position="281"/>
        <end position="306"/>
    </location>
</feature>
<evidence type="ECO:0000256" key="4">
    <source>
        <dbReference type="SAM" id="MobiDB-lite"/>
    </source>
</evidence>
<keyword evidence="2" id="KW-0040">ANK repeat</keyword>
<dbReference type="Gene3D" id="1.25.40.20">
    <property type="entry name" value="Ankyrin repeat-containing domain"/>
    <property type="match status" value="1"/>
</dbReference>
<evidence type="ECO:0008006" key="7">
    <source>
        <dbReference type="Google" id="ProtNLM"/>
    </source>
</evidence>
<gene>
    <name evidence="5" type="ORF">JI435_055050</name>
</gene>
<dbReference type="InterPro" id="IPR002110">
    <property type="entry name" value="Ankyrin_rpt"/>
</dbReference>
<evidence type="ECO:0000313" key="6">
    <source>
        <dbReference type="Proteomes" id="UP000663193"/>
    </source>
</evidence>
<feature type="coiled-coil region" evidence="3">
    <location>
        <begin position="168"/>
        <end position="206"/>
    </location>
</feature>
<evidence type="ECO:0000256" key="1">
    <source>
        <dbReference type="ARBA" id="ARBA00022737"/>
    </source>
</evidence>
<feature type="compositionally biased region" description="Polar residues" evidence="4">
    <location>
        <begin position="282"/>
        <end position="299"/>
    </location>
</feature>
<dbReference type="Proteomes" id="UP000663193">
    <property type="component" value="Chromosome 6"/>
</dbReference>
<dbReference type="VEuPathDB" id="FungiDB:JI435_055050"/>
<organism evidence="5 6">
    <name type="scientific">Phaeosphaeria nodorum (strain SN15 / ATCC MYA-4574 / FGSC 10173)</name>
    <name type="common">Glume blotch fungus</name>
    <name type="synonym">Parastagonospora nodorum</name>
    <dbReference type="NCBI Taxonomy" id="321614"/>
    <lineage>
        <taxon>Eukaryota</taxon>
        <taxon>Fungi</taxon>
        <taxon>Dikarya</taxon>
        <taxon>Ascomycota</taxon>
        <taxon>Pezizomycotina</taxon>
        <taxon>Dothideomycetes</taxon>
        <taxon>Pleosporomycetidae</taxon>
        <taxon>Pleosporales</taxon>
        <taxon>Pleosporineae</taxon>
        <taxon>Phaeosphaeriaceae</taxon>
        <taxon>Parastagonospora</taxon>
    </lineage>
</organism>
<dbReference type="PANTHER" id="PTHR24189:SF50">
    <property type="entry name" value="ANKYRIN REPEAT AND SOCS BOX PROTEIN 2"/>
    <property type="match status" value="1"/>
</dbReference>
<dbReference type="PANTHER" id="PTHR24189">
    <property type="entry name" value="MYOTROPHIN"/>
    <property type="match status" value="1"/>
</dbReference>
<dbReference type="InterPro" id="IPR036770">
    <property type="entry name" value="Ankyrin_rpt-contain_sf"/>
</dbReference>
<proteinExistence type="predicted"/>
<evidence type="ECO:0000313" key="5">
    <source>
        <dbReference type="EMBL" id="QRC95859.1"/>
    </source>
</evidence>
<name>A0A7U2EZA4_PHANO</name>
<accession>A0A7U2EZA4</accession>
<dbReference type="InterPro" id="IPR050745">
    <property type="entry name" value="Multifunctional_regulatory"/>
</dbReference>
<evidence type="ECO:0000256" key="2">
    <source>
        <dbReference type="ARBA" id="ARBA00023043"/>
    </source>
</evidence>
<dbReference type="SUPFAM" id="SSF48403">
    <property type="entry name" value="Ankyrin repeat"/>
    <property type="match status" value="1"/>
</dbReference>
<dbReference type="Pfam" id="PF12796">
    <property type="entry name" value="Ank_2"/>
    <property type="match status" value="1"/>
</dbReference>
<evidence type="ECO:0000256" key="3">
    <source>
        <dbReference type="SAM" id="Coils"/>
    </source>
</evidence>
<reference evidence="6" key="1">
    <citation type="journal article" date="2021" name="BMC Genomics">
        <title>Chromosome-level genome assembly and manually-curated proteome of model necrotroph Parastagonospora nodorum Sn15 reveals a genome-wide trove of candidate effector homologs, and redundancy of virulence-related functions within an accessory chromosome.</title>
        <authorList>
            <person name="Bertazzoni S."/>
            <person name="Jones D.A.B."/>
            <person name="Phan H.T."/>
            <person name="Tan K.-C."/>
            <person name="Hane J.K."/>
        </authorList>
    </citation>
    <scope>NUCLEOTIDE SEQUENCE [LARGE SCALE GENOMIC DNA]</scope>
    <source>
        <strain evidence="6">SN15 / ATCC MYA-4574 / FGSC 10173)</strain>
    </source>
</reference>
<keyword evidence="1" id="KW-0677">Repeat</keyword>
<keyword evidence="6" id="KW-1185">Reference proteome</keyword>
<protein>
    <recommendedName>
        <fullName evidence="7">Fungal N-terminal domain-containing protein</fullName>
    </recommendedName>
</protein>
<dbReference type="EMBL" id="CP069028">
    <property type="protein sequence ID" value="QRC95859.1"/>
    <property type="molecule type" value="Genomic_DNA"/>
</dbReference>
<dbReference type="SMART" id="SM00248">
    <property type="entry name" value="ANK"/>
    <property type="match status" value="3"/>
</dbReference>
<dbReference type="OrthoDB" id="3558752at2759"/>
<dbReference type="AlphaFoldDB" id="A0A7U2EZA4"/>